<reference evidence="2" key="2">
    <citation type="submission" date="2015-01" db="EMBL/GenBank/DDBJ databases">
        <title>Draft genome sequence of potential hydrocarbon metabolising strain of Rhodococcus rhodochrous.</title>
        <authorList>
            <person name="Aggarwal R.K."/>
            <person name="Dawar C."/>
        </authorList>
    </citation>
    <scope>NUCLEOTIDE SEQUENCE [LARGE SCALE GENOMIC DNA]</scope>
    <source>
        <strain evidence="2">KG-21</strain>
    </source>
</reference>
<sequence length="168" mass="17764">MSGAVADMILAMADGRLEAPAPDTADPVQRWEWFADLYAHPHWGLAVTVPVFPTALGAVVADACRAVPHQRHDGGVVAQQWGWLAHRARTQLKQTGSIAELHAWSAVTFTALDADDHRHGRPFGGTETVTTVFSAVLAAQPPAVAGELIAAAVDAWSARCLQGAGWTA</sequence>
<comment type="caution">
    <text evidence="1">The sequence shown here is derived from an EMBL/GenBank/DDBJ whole genome shotgun (WGS) entry which is preliminary data.</text>
</comment>
<dbReference type="EMBL" id="AZYO01000004">
    <property type="protein sequence ID" value="KOS57560.1"/>
    <property type="molecule type" value="Genomic_DNA"/>
</dbReference>
<protein>
    <submittedName>
        <fullName evidence="1">Uncharacterized protein</fullName>
    </submittedName>
</protein>
<dbReference type="AlphaFoldDB" id="A0A0M9WQA6"/>
<dbReference type="Proteomes" id="UP000037712">
    <property type="component" value="Unassembled WGS sequence"/>
</dbReference>
<accession>A0A0M9WQA6</accession>
<organism evidence="1 2">
    <name type="scientific">Rhodococcus rhodochrous KG-21</name>
    <dbReference type="NCBI Taxonomy" id="1441923"/>
    <lineage>
        <taxon>Bacteria</taxon>
        <taxon>Bacillati</taxon>
        <taxon>Actinomycetota</taxon>
        <taxon>Actinomycetes</taxon>
        <taxon>Mycobacteriales</taxon>
        <taxon>Nocardiaceae</taxon>
        <taxon>Rhodococcus</taxon>
    </lineage>
</organism>
<gene>
    <name evidence="1" type="ORF">Z051_03495</name>
</gene>
<dbReference type="PATRIC" id="fig|1441923.3.peg.759"/>
<name>A0A0M9WQA6_RHORH</name>
<reference evidence="1 2" key="1">
    <citation type="journal article" date="2015" name="Genome Announc.">
        <title>Draft Genome Sequence of Rhodococcus rhodochrous Strain KG-21, a Soil Isolate from Oil Fields of Krishna-Godavari Basin, India.</title>
        <authorList>
            <person name="Dawar C."/>
            <person name="Aggarwal R.K."/>
        </authorList>
    </citation>
    <scope>NUCLEOTIDE SEQUENCE [LARGE SCALE GENOMIC DNA]</scope>
    <source>
        <strain evidence="1 2">KG-21</strain>
    </source>
</reference>
<proteinExistence type="predicted"/>
<evidence type="ECO:0000313" key="2">
    <source>
        <dbReference type="Proteomes" id="UP000037712"/>
    </source>
</evidence>
<evidence type="ECO:0000313" key="1">
    <source>
        <dbReference type="EMBL" id="KOS57560.1"/>
    </source>
</evidence>